<sequence length="136" mass="13966">MAGTRRADDQVGGAVRVVLRGSVTCAPRCIRTAEGWEVASLVLGPVAARRGPAPCASALRLASRDPGLLAVCSGAGAARALACLGVGDEVIVRGRLTPRRAVSPEDDAVELVADAVLVRRRHPTGDGRTAEPRIGP</sequence>
<evidence type="ECO:0000313" key="2">
    <source>
        <dbReference type="Proteomes" id="UP000195106"/>
    </source>
</evidence>
<proteinExistence type="predicted"/>
<protein>
    <recommendedName>
        <fullName evidence="3">Single-stranded DNA-binding protein</fullName>
    </recommendedName>
</protein>
<comment type="caution">
    <text evidence="1">The sequence shown here is derived from an EMBL/GenBank/DDBJ whole genome shotgun (WGS) entry which is preliminary data.</text>
</comment>
<accession>A0A251XU58</accession>
<evidence type="ECO:0008006" key="3">
    <source>
        <dbReference type="Google" id="ProtNLM"/>
    </source>
</evidence>
<dbReference type="Proteomes" id="UP000195106">
    <property type="component" value="Unassembled WGS sequence"/>
</dbReference>
<gene>
    <name evidence="1" type="ORF">CMsap09_07590</name>
</gene>
<name>A0A251XU58_9MICO</name>
<reference evidence="1 2" key="1">
    <citation type="submission" date="2016-08" db="EMBL/GenBank/DDBJ databases">
        <title>Genome sequence of Clavibacter michiganensis spp. strain CASJ009.</title>
        <authorList>
            <person name="Thapa S.P."/>
            <person name="Coaker G."/>
        </authorList>
    </citation>
    <scope>NUCLEOTIDE SEQUENCE [LARGE SCALE GENOMIC DNA]</scope>
    <source>
        <strain evidence="1">CASJ009</strain>
    </source>
</reference>
<dbReference type="AlphaFoldDB" id="A0A251XU58"/>
<evidence type="ECO:0000313" key="1">
    <source>
        <dbReference type="EMBL" id="OUE08793.1"/>
    </source>
</evidence>
<dbReference type="EMBL" id="MDHJ01000001">
    <property type="protein sequence ID" value="OUE08793.1"/>
    <property type="molecule type" value="Genomic_DNA"/>
</dbReference>
<organism evidence="1 2">
    <name type="scientific">Clavibacter michiganensis</name>
    <dbReference type="NCBI Taxonomy" id="28447"/>
    <lineage>
        <taxon>Bacteria</taxon>
        <taxon>Bacillati</taxon>
        <taxon>Actinomycetota</taxon>
        <taxon>Actinomycetes</taxon>
        <taxon>Micrococcales</taxon>
        <taxon>Microbacteriaceae</taxon>
        <taxon>Clavibacter</taxon>
    </lineage>
</organism>